<dbReference type="Proteomes" id="UP001178461">
    <property type="component" value="Chromosome 11"/>
</dbReference>
<reference evidence="1" key="1">
    <citation type="submission" date="2022-12" db="EMBL/GenBank/DDBJ databases">
        <authorList>
            <person name="Alioto T."/>
            <person name="Alioto T."/>
            <person name="Gomez Garrido J."/>
        </authorList>
    </citation>
    <scope>NUCLEOTIDE SEQUENCE</scope>
</reference>
<evidence type="ECO:0000313" key="1">
    <source>
        <dbReference type="EMBL" id="CAI5787510.1"/>
    </source>
</evidence>
<name>A0AA35PIT2_9SAUR</name>
<gene>
    <name evidence="1" type="ORF">PODLI_1B030679</name>
</gene>
<proteinExistence type="predicted"/>
<dbReference type="AlphaFoldDB" id="A0AA35PIT2"/>
<keyword evidence="2" id="KW-1185">Reference proteome</keyword>
<evidence type="ECO:0000313" key="2">
    <source>
        <dbReference type="Proteomes" id="UP001178461"/>
    </source>
</evidence>
<sequence length="102" mass="12104">MEKRKHAYAQFFGDYCRINNQRVLNLWELSNQSTTAFIFTISIYEYSELYLNVKPSSWGKIDSRIQWELIVMAILLPHSLLLSVTQQRDKESGYLFILLYCT</sequence>
<dbReference type="EMBL" id="OX395136">
    <property type="protein sequence ID" value="CAI5787510.1"/>
    <property type="molecule type" value="Genomic_DNA"/>
</dbReference>
<accession>A0AA35PIT2</accession>
<organism evidence="1 2">
    <name type="scientific">Podarcis lilfordi</name>
    <name type="common">Lilford's wall lizard</name>
    <dbReference type="NCBI Taxonomy" id="74358"/>
    <lineage>
        <taxon>Eukaryota</taxon>
        <taxon>Metazoa</taxon>
        <taxon>Chordata</taxon>
        <taxon>Craniata</taxon>
        <taxon>Vertebrata</taxon>
        <taxon>Euteleostomi</taxon>
        <taxon>Lepidosauria</taxon>
        <taxon>Squamata</taxon>
        <taxon>Bifurcata</taxon>
        <taxon>Unidentata</taxon>
        <taxon>Episquamata</taxon>
        <taxon>Laterata</taxon>
        <taxon>Lacertibaenia</taxon>
        <taxon>Lacertidae</taxon>
        <taxon>Podarcis</taxon>
    </lineage>
</organism>
<protein>
    <submittedName>
        <fullName evidence="1">Uncharacterized protein</fullName>
    </submittedName>
</protein>